<name>X1R279_9ZZZZ</name>
<evidence type="ECO:0000313" key="1">
    <source>
        <dbReference type="EMBL" id="GAI61181.1"/>
    </source>
</evidence>
<protein>
    <recommendedName>
        <fullName evidence="2">Isopropylmalate dehydrogenase-like domain-containing protein</fullName>
    </recommendedName>
</protein>
<accession>X1R279</accession>
<proteinExistence type="predicted"/>
<evidence type="ECO:0008006" key="2">
    <source>
        <dbReference type="Google" id="ProtNLM"/>
    </source>
</evidence>
<comment type="caution">
    <text evidence="1">The sequence shown here is derived from an EMBL/GenBank/DDBJ whole genome shotgun (WGS) entry which is preliminary data.</text>
</comment>
<organism evidence="1">
    <name type="scientific">marine sediment metagenome</name>
    <dbReference type="NCBI Taxonomy" id="412755"/>
    <lineage>
        <taxon>unclassified sequences</taxon>
        <taxon>metagenomes</taxon>
        <taxon>ecological metagenomes</taxon>
    </lineage>
</organism>
<reference evidence="1" key="1">
    <citation type="journal article" date="2014" name="Front. Microbiol.">
        <title>High frequency of phylogenetically diverse reductive dehalogenase-homologous genes in deep subseafloor sedimentary metagenomes.</title>
        <authorList>
            <person name="Kawai M."/>
            <person name="Futagami T."/>
            <person name="Toyoda A."/>
            <person name="Takaki Y."/>
            <person name="Nishi S."/>
            <person name="Hori S."/>
            <person name="Arai W."/>
            <person name="Tsubouchi T."/>
            <person name="Morono Y."/>
            <person name="Uchiyama I."/>
            <person name="Ito T."/>
            <person name="Fujiyama A."/>
            <person name="Inagaki F."/>
            <person name="Takami H."/>
        </authorList>
    </citation>
    <scope>NUCLEOTIDE SEQUENCE</scope>
    <source>
        <strain evidence="1">Expedition CK06-06</strain>
    </source>
</reference>
<gene>
    <name evidence="1" type="ORF">S06H3_66873</name>
</gene>
<feature type="non-terminal residue" evidence="1">
    <location>
        <position position="1"/>
    </location>
</feature>
<sequence>GAKLIDGAVRKALVSGKIKGLSAGKMGLSTSEVGDLIANYIS</sequence>
<dbReference type="EMBL" id="BARV01045866">
    <property type="protein sequence ID" value="GAI61181.1"/>
    <property type="molecule type" value="Genomic_DNA"/>
</dbReference>
<dbReference type="AlphaFoldDB" id="X1R279"/>